<dbReference type="STRING" id="631362.Thi970DRAFT_04330"/>
<protein>
    <recommendedName>
        <fullName evidence="4">Methyltransferase family protein</fullName>
    </recommendedName>
</protein>
<organism evidence="2 3">
    <name type="scientific">Thiorhodovibrio frisius</name>
    <dbReference type="NCBI Taxonomy" id="631362"/>
    <lineage>
        <taxon>Bacteria</taxon>
        <taxon>Pseudomonadati</taxon>
        <taxon>Pseudomonadota</taxon>
        <taxon>Gammaproteobacteria</taxon>
        <taxon>Chromatiales</taxon>
        <taxon>Chromatiaceae</taxon>
        <taxon>Thiorhodovibrio</taxon>
    </lineage>
</organism>
<dbReference type="Gene3D" id="3.40.50.150">
    <property type="entry name" value="Vaccinia Virus protein VP39"/>
    <property type="match status" value="1"/>
</dbReference>
<dbReference type="InterPro" id="IPR029063">
    <property type="entry name" value="SAM-dependent_MTases_sf"/>
</dbReference>
<accession>H8Z692</accession>
<gene>
    <name evidence="2" type="ORF">Thi970DRAFT_04330</name>
</gene>
<dbReference type="CDD" id="cd02440">
    <property type="entry name" value="AdoMet_MTases"/>
    <property type="match status" value="1"/>
</dbReference>
<evidence type="ECO:0000313" key="3">
    <source>
        <dbReference type="Proteomes" id="UP000002964"/>
    </source>
</evidence>
<reference evidence="2 3" key="2">
    <citation type="submission" date="2011-11" db="EMBL/GenBank/DDBJ databases">
        <authorList>
            <consortium name="US DOE Joint Genome Institute"/>
            <person name="Lucas S."/>
            <person name="Han J."/>
            <person name="Lapidus A."/>
            <person name="Cheng J.-F."/>
            <person name="Goodwin L."/>
            <person name="Pitluck S."/>
            <person name="Peters L."/>
            <person name="Ovchinnikova G."/>
            <person name="Zhang X."/>
            <person name="Detter J.C."/>
            <person name="Han C."/>
            <person name="Tapia R."/>
            <person name="Land M."/>
            <person name="Hauser L."/>
            <person name="Kyrpides N."/>
            <person name="Ivanova N."/>
            <person name="Pagani I."/>
            <person name="Vogl K."/>
            <person name="Liu Z."/>
            <person name="Overmann J."/>
            <person name="Frigaard N.-U."/>
            <person name="Bryant D."/>
            <person name="Woyke T."/>
        </authorList>
    </citation>
    <scope>NUCLEOTIDE SEQUENCE [LARGE SCALE GENOMIC DNA]</scope>
    <source>
        <strain evidence="2 3">970</strain>
    </source>
</reference>
<name>H8Z692_9GAMM</name>
<dbReference type="HOGENOM" id="CLU_063353_0_0_6"/>
<dbReference type="AlphaFoldDB" id="H8Z692"/>
<evidence type="ECO:0008006" key="4">
    <source>
        <dbReference type="Google" id="ProtNLM"/>
    </source>
</evidence>
<dbReference type="SUPFAM" id="SSF53335">
    <property type="entry name" value="S-adenosyl-L-methionine-dependent methyltransferases"/>
    <property type="match status" value="1"/>
</dbReference>
<reference evidence="3" key="1">
    <citation type="submission" date="2011-06" db="EMBL/GenBank/DDBJ databases">
        <authorList>
            <consortium name="US DOE Joint Genome Institute (JGI-PGF)"/>
            <person name="Lucas S."/>
            <person name="Han J."/>
            <person name="Lapidus A."/>
            <person name="Cheng J.-F."/>
            <person name="Goodwin L."/>
            <person name="Pitluck S."/>
            <person name="Peters L."/>
            <person name="Land M.L."/>
            <person name="Hauser L."/>
            <person name="Vogl K."/>
            <person name="Liu Z."/>
            <person name="Overmann J."/>
            <person name="Frigaard N.-U."/>
            <person name="Bryant D.A."/>
            <person name="Woyke T.J."/>
        </authorList>
    </citation>
    <scope>NUCLEOTIDE SEQUENCE [LARGE SCALE GENOMIC DNA]</scope>
    <source>
        <strain evidence="3">970</strain>
    </source>
</reference>
<dbReference type="Pfam" id="PF13489">
    <property type="entry name" value="Methyltransf_23"/>
    <property type="match status" value="1"/>
</dbReference>
<proteinExistence type="predicted"/>
<dbReference type="Proteomes" id="UP000002964">
    <property type="component" value="Unassembled WGS sequence"/>
</dbReference>
<keyword evidence="3" id="KW-1185">Reference proteome</keyword>
<dbReference type="eggNOG" id="COG2227">
    <property type="taxonomic scope" value="Bacteria"/>
</dbReference>
<dbReference type="EMBL" id="JH603170">
    <property type="protein sequence ID" value="EIC20676.1"/>
    <property type="molecule type" value="Genomic_DNA"/>
</dbReference>
<feature type="region of interest" description="Disordered" evidence="1">
    <location>
        <begin position="247"/>
        <end position="271"/>
    </location>
</feature>
<sequence length="271" mass="30271">MSGKGRIPDRENAGLSGCAMTTQSETPAPAHCPVCRAPKPNALLSVGGRDYWACAVCEARFLDPRQYPSRAEEQAYYLYHQNDPADPGYRRFLARLAEPLLARLPVAASGLDFGCGPGPALAAMLRDAGHDMTLYDPFFQSDPSALQGRYDFITCTETAEHFHHPAEELDRLDRLLAPGGWLGIMTCFQTEDARFAAWHYRRDPTHVVFYRAATWRYLAARRGWLCEIPRKDVALLRKPVCTQLAQNPTGVAEQDENSLTPARSWGRDSRS</sequence>
<evidence type="ECO:0000256" key="1">
    <source>
        <dbReference type="SAM" id="MobiDB-lite"/>
    </source>
</evidence>
<evidence type="ECO:0000313" key="2">
    <source>
        <dbReference type="EMBL" id="EIC20676.1"/>
    </source>
</evidence>